<gene>
    <name evidence="3" type="ORF">TRAPUB_7848</name>
</gene>
<evidence type="ECO:0000259" key="2">
    <source>
        <dbReference type="SMART" id="SM00355"/>
    </source>
</evidence>
<dbReference type="OMA" id="EAFWICC"/>
<feature type="domain" description="C2H2-type" evidence="2">
    <location>
        <begin position="249"/>
        <end position="271"/>
    </location>
</feature>
<feature type="compositionally biased region" description="Low complexity" evidence="1">
    <location>
        <begin position="177"/>
        <end position="196"/>
    </location>
</feature>
<reference evidence="3 4" key="1">
    <citation type="submission" date="2016-10" db="EMBL/GenBank/DDBJ databases">
        <title>Genome sequence of the basidiomycete white-rot fungus Trametes pubescens.</title>
        <authorList>
            <person name="Makela M.R."/>
            <person name="Granchi Z."/>
            <person name="Peng M."/>
            <person name="De Vries R.P."/>
            <person name="Grigoriev I."/>
            <person name="Riley R."/>
            <person name="Hilden K."/>
        </authorList>
    </citation>
    <scope>NUCLEOTIDE SEQUENCE [LARGE SCALE GENOMIC DNA]</scope>
    <source>
        <strain evidence="3 4">FBCC735</strain>
    </source>
</reference>
<organism evidence="3 4">
    <name type="scientific">Trametes pubescens</name>
    <name type="common">White-rot fungus</name>
    <dbReference type="NCBI Taxonomy" id="154538"/>
    <lineage>
        <taxon>Eukaryota</taxon>
        <taxon>Fungi</taxon>
        <taxon>Dikarya</taxon>
        <taxon>Basidiomycota</taxon>
        <taxon>Agaricomycotina</taxon>
        <taxon>Agaricomycetes</taxon>
        <taxon>Polyporales</taxon>
        <taxon>Polyporaceae</taxon>
        <taxon>Trametes</taxon>
    </lineage>
</organism>
<feature type="compositionally biased region" description="Basic and acidic residues" evidence="1">
    <location>
        <begin position="240"/>
        <end position="257"/>
    </location>
</feature>
<dbReference type="OrthoDB" id="2746812at2759"/>
<dbReference type="EMBL" id="MNAD01001723">
    <property type="protein sequence ID" value="OJT01792.1"/>
    <property type="molecule type" value="Genomic_DNA"/>
</dbReference>
<evidence type="ECO:0000256" key="1">
    <source>
        <dbReference type="SAM" id="MobiDB-lite"/>
    </source>
</evidence>
<name>A0A1M2V2H6_TRAPU</name>
<dbReference type="AlphaFoldDB" id="A0A1M2V2H6"/>
<protein>
    <recommendedName>
        <fullName evidence="2">C2H2-type domain-containing protein</fullName>
    </recommendedName>
</protein>
<sequence>MDASSVSDTQFYGFGHGLCDHSYPSHPAHRDYGRGLAEIFVAEDHLLPALQSAPASFAPEAAAHHYRCTYESGSFALPQGDGWYDGNQRWPAVAVEHNRVPYASAYDPLPHMVPPMNPGMPITEHVTSSPLLPDPLAWPSSPPSGRRQYYPTANALLPAAVPMSAPPKVQHSRESSFSDLSSDEGTSPKPTQARATVSRRSRAVSSSPYAVSSSAHSTTRPSPSPRAPKKSRSRPSIRASSRDLDGPRLKCPHCDYRPRRPQELRRHIKTHAPPMTKDGEAFWICCGVPLAEAAARGVPPDIAKSTPFEYNGMQFVGGCQAVLSRRDALRRHLIRPTCVCYGDQYGWYLWGNQERR</sequence>
<comment type="caution">
    <text evidence="3">The sequence shown here is derived from an EMBL/GenBank/DDBJ whole genome shotgun (WGS) entry which is preliminary data.</text>
</comment>
<evidence type="ECO:0000313" key="4">
    <source>
        <dbReference type="Proteomes" id="UP000184267"/>
    </source>
</evidence>
<evidence type="ECO:0000313" key="3">
    <source>
        <dbReference type="EMBL" id="OJT01792.1"/>
    </source>
</evidence>
<accession>A0A1M2V2H6</accession>
<dbReference type="InterPro" id="IPR013087">
    <property type="entry name" value="Znf_C2H2_type"/>
</dbReference>
<feature type="compositionally biased region" description="Low complexity" evidence="1">
    <location>
        <begin position="203"/>
        <end position="221"/>
    </location>
</feature>
<dbReference type="Pfam" id="PF13909">
    <property type="entry name" value="zf-H2C2_5"/>
    <property type="match status" value="1"/>
</dbReference>
<dbReference type="SMART" id="SM00355">
    <property type="entry name" value="ZnF_C2H2"/>
    <property type="match status" value="1"/>
</dbReference>
<keyword evidence="4" id="KW-1185">Reference proteome</keyword>
<feature type="region of interest" description="Disordered" evidence="1">
    <location>
        <begin position="164"/>
        <end position="257"/>
    </location>
</feature>
<dbReference type="Proteomes" id="UP000184267">
    <property type="component" value="Unassembled WGS sequence"/>
</dbReference>
<dbReference type="STRING" id="154538.A0A1M2V2H6"/>
<proteinExistence type="predicted"/>